<sequence length="97" mass="10856">MPAKIGATRRNHKMRPAVIAHHGWFSSSVSIANEAMELNTSIDVTQGQTISQSNLHVHPTAELFILLTSRHNLLRPYTQEKATHTMPPTHAWGKPVR</sequence>
<organism evidence="1">
    <name type="scientific">Arion vulgaris</name>
    <dbReference type="NCBI Taxonomy" id="1028688"/>
    <lineage>
        <taxon>Eukaryota</taxon>
        <taxon>Metazoa</taxon>
        <taxon>Spiralia</taxon>
        <taxon>Lophotrochozoa</taxon>
        <taxon>Mollusca</taxon>
        <taxon>Gastropoda</taxon>
        <taxon>Heterobranchia</taxon>
        <taxon>Euthyneura</taxon>
        <taxon>Panpulmonata</taxon>
        <taxon>Eupulmonata</taxon>
        <taxon>Stylommatophora</taxon>
        <taxon>Helicina</taxon>
        <taxon>Arionoidea</taxon>
        <taxon>Arionidae</taxon>
        <taxon>Arion</taxon>
    </lineage>
</organism>
<evidence type="ECO:0000313" key="1">
    <source>
        <dbReference type="EMBL" id="CEK73039.1"/>
    </source>
</evidence>
<dbReference type="AlphaFoldDB" id="A0A0B6ZWU1"/>
<gene>
    <name evidence="1" type="primary">ORF85021</name>
</gene>
<protein>
    <submittedName>
        <fullName evidence="1">Uncharacterized protein</fullName>
    </submittedName>
</protein>
<name>A0A0B6ZWU1_9EUPU</name>
<accession>A0A0B6ZWU1</accession>
<proteinExistence type="predicted"/>
<reference evidence="1" key="1">
    <citation type="submission" date="2014-12" db="EMBL/GenBank/DDBJ databases">
        <title>Insight into the proteome of Arion vulgaris.</title>
        <authorList>
            <person name="Aradska J."/>
            <person name="Bulat T."/>
            <person name="Smidak R."/>
            <person name="Sarate P."/>
            <person name="Gangsoo J."/>
            <person name="Sialana F."/>
            <person name="Bilban M."/>
            <person name="Lubec G."/>
        </authorList>
    </citation>
    <scope>NUCLEOTIDE SEQUENCE</scope>
    <source>
        <tissue evidence="1">Skin</tissue>
    </source>
</reference>
<dbReference type="EMBL" id="HACG01026174">
    <property type="protein sequence ID" value="CEK73039.1"/>
    <property type="molecule type" value="Transcribed_RNA"/>
</dbReference>